<evidence type="ECO:0000313" key="5">
    <source>
        <dbReference type="EMBL" id="KAE8656771.1"/>
    </source>
</evidence>
<dbReference type="Proteomes" id="UP000436088">
    <property type="component" value="Unassembled WGS sequence"/>
</dbReference>
<dbReference type="Pfam" id="PF01535">
    <property type="entry name" value="PPR"/>
    <property type="match status" value="3"/>
</dbReference>
<dbReference type="Pfam" id="PF20431">
    <property type="entry name" value="E_motif"/>
    <property type="match status" value="1"/>
</dbReference>
<proteinExistence type="inferred from homology"/>
<dbReference type="SUPFAM" id="SSF48452">
    <property type="entry name" value="TPR-like"/>
    <property type="match status" value="1"/>
</dbReference>
<dbReference type="GO" id="GO:0099402">
    <property type="term" value="P:plant organ development"/>
    <property type="evidence" value="ECO:0007669"/>
    <property type="project" value="UniProtKB-ARBA"/>
</dbReference>
<dbReference type="AlphaFoldDB" id="A0A6A2WGA7"/>
<dbReference type="Gene3D" id="1.25.40.10">
    <property type="entry name" value="Tetratricopeptide repeat domain"/>
    <property type="match status" value="3"/>
</dbReference>
<name>A0A6A2WGA7_HIBSY</name>
<accession>A0A6A2WGA7</accession>
<evidence type="ECO:0000313" key="6">
    <source>
        <dbReference type="Proteomes" id="UP000436088"/>
    </source>
</evidence>
<evidence type="ECO:0000256" key="2">
    <source>
        <dbReference type="ARBA" id="ARBA00022737"/>
    </source>
</evidence>
<comment type="caution">
    <text evidence="5">The sequence shown here is derived from an EMBL/GenBank/DDBJ whole genome shotgun (WGS) entry which is preliminary data.</text>
</comment>
<dbReference type="Pfam" id="PF14432">
    <property type="entry name" value="DYW_deaminase"/>
    <property type="match status" value="1"/>
</dbReference>
<dbReference type="GO" id="GO:0008270">
    <property type="term" value="F:zinc ion binding"/>
    <property type="evidence" value="ECO:0007669"/>
    <property type="project" value="InterPro"/>
</dbReference>
<keyword evidence="6" id="KW-1185">Reference proteome</keyword>
<feature type="repeat" description="PPR" evidence="3">
    <location>
        <begin position="230"/>
        <end position="264"/>
    </location>
</feature>
<feature type="domain" description="DYW" evidence="4">
    <location>
        <begin position="475"/>
        <end position="526"/>
    </location>
</feature>
<dbReference type="FunFam" id="1.25.40.10:FF:000158">
    <property type="entry name" value="pentatricopeptide repeat-containing protein At2g33680"/>
    <property type="match status" value="1"/>
</dbReference>
<evidence type="ECO:0000256" key="1">
    <source>
        <dbReference type="ARBA" id="ARBA00006643"/>
    </source>
</evidence>
<dbReference type="InterPro" id="IPR046960">
    <property type="entry name" value="PPR_At4g14850-like_plant"/>
</dbReference>
<dbReference type="InterPro" id="IPR002885">
    <property type="entry name" value="PPR_rpt"/>
</dbReference>
<dbReference type="PROSITE" id="PS51375">
    <property type="entry name" value="PPR"/>
    <property type="match status" value="1"/>
</dbReference>
<reference evidence="5" key="1">
    <citation type="submission" date="2019-09" db="EMBL/GenBank/DDBJ databases">
        <title>Draft genome information of white flower Hibiscus syriacus.</title>
        <authorList>
            <person name="Kim Y.-M."/>
        </authorList>
    </citation>
    <scope>NUCLEOTIDE SEQUENCE [LARGE SCALE GENOMIC DNA]</scope>
    <source>
        <strain evidence="5">YM2019G1</strain>
    </source>
</reference>
<dbReference type="PANTHER" id="PTHR47926">
    <property type="entry name" value="PENTATRICOPEPTIDE REPEAT-CONTAINING PROTEIN"/>
    <property type="match status" value="1"/>
</dbReference>
<dbReference type="NCBIfam" id="TIGR00756">
    <property type="entry name" value="PPR"/>
    <property type="match status" value="1"/>
</dbReference>
<sequence>MKTPSTSLLSLHVTQTVNNDHDLPVFLHRKRCTNSTQLKQIHAHMLQVGLHLDPYSASNLFAVSALSPFSSLDYASKVFDQIPKPNLTRGISSFGFMLQALNLSKEFDLLRMALHGMVIKASIGVDAYISNSLIHLYMSCGDLDSAYRVFMMVGEKMFVLEFDDHWFGTKGLCRKGVADVSKNGRKKCEANDVTMVGFYLPAQRSWTWSLGDGCILLRCKKLFGLMKEKDIVTWTTMLAGYAKLEAYEEARHILDTMPRQDVTAWNSLYLVMNRMGSQRKLCLYIMNCNRVKLLNLMRSLLLALYQLVSVRSIGSWRLYLCTVEDLFMIQGLAMHGQGKAAIDLEPCRAGLLEEAVEFIEKMPIPLWGALLGACQIHGNVELAERSCRCLLDLDPQKHGAYVLLSNIYAKTGKWDGVSRLRKHMRVTGLKKEQGCSRIEVNGVIHEFLAGDNCHPLSKEIYSKLDEIVVRLKSAGFVPNKSHQMQLIEEDDMQEHALGLHSEKLAIAFGLLYLEASQPIRIIKNLRQMILRDRIRYTRNSARYDYNHGKCDMIENATTTAIRISICKCQVMAATDPQKFQP</sequence>
<dbReference type="Pfam" id="PF20430">
    <property type="entry name" value="Eplus_motif"/>
    <property type="match status" value="1"/>
</dbReference>
<organism evidence="5 6">
    <name type="scientific">Hibiscus syriacus</name>
    <name type="common">Rose of Sharon</name>
    <dbReference type="NCBI Taxonomy" id="106335"/>
    <lineage>
        <taxon>Eukaryota</taxon>
        <taxon>Viridiplantae</taxon>
        <taxon>Streptophyta</taxon>
        <taxon>Embryophyta</taxon>
        <taxon>Tracheophyta</taxon>
        <taxon>Spermatophyta</taxon>
        <taxon>Magnoliopsida</taxon>
        <taxon>eudicotyledons</taxon>
        <taxon>Gunneridae</taxon>
        <taxon>Pentapetalae</taxon>
        <taxon>rosids</taxon>
        <taxon>malvids</taxon>
        <taxon>Malvales</taxon>
        <taxon>Malvaceae</taxon>
        <taxon>Malvoideae</taxon>
        <taxon>Hibiscus</taxon>
    </lineage>
</organism>
<dbReference type="InterPro" id="IPR032867">
    <property type="entry name" value="DYW_dom"/>
</dbReference>
<dbReference type="GO" id="GO:0009451">
    <property type="term" value="P:RNA modification"/>
    <property type="evidence" value="ECO:0007669"/>
    <property type="project" value="InterPro"/>
</dbReference>
<keyword evidence="2" id="KW-0677">Repeat</keyword>
<gene>
    <name evidence="5" type="ORF">F3Y22_tig00116997pilonHSYRG00311</name>
</gene>
<dbReference type="InterPro" id="IPR046848">
    <property type="entry name" value="E_motif"/>
</dbReference>
<dbReference type="GO" id="GO:0003723">
    <property type="term" value="F:RNA binding"/>
    <property type="evidence" value="ECO:0007669"/>
    <property type="project" value="InterPro"/>
</dbReference>
<dbReference type="InterPro" id="IPR011990">
    <property type="entry name" value="TPR-like_helical_dom_sf"/>
</dbReference>
<protein>
    <recommendedName>
        <fullName evidence="4">DYW domain-containing protein</fullName>
    </recommendedName>
</protein>
<dbReference type="EMBL" id="VEPZ02001762">
    <property type="protein sequence ID" value="KAE8656771.1"/>
    <property type="molecule type" value="Genomic_DNA"/>
</dbReference>
<comment type="similarity">
    <text evidence="1">Belongs to the PPR family. PCMP-H subfamily.</text>
</comment>
<evidence type="ECO:0000259" key="4">
    <source>
        <dbReference type="Pfam" id="PF14432"/>
    </source>
</evidence>
<evidence type="ECO:0000256" key="3">
    <source>
        <dbReference type="PROSITE-ProRule" id="PRU00708"/>
    </source>
</evidence>
<dbReference type="InterPro" id="IPR046849">
    <property type="entry name" value="E2_motif"/>
</dbReference>